<proteinExistence type="predicted"/>
<evidence type="ECO:0000313" key="1">
    <source>
        <dbReference type="EMBL" id="KAB8212053.1"/>
    </source>
</evidence>
<sequence length="127" mass="14349">MQSYVSLDALSMTPYTPNGLEMGFGSNSSVDVDLRSSQSALGSDIYPGFQAQDMVSENLGWLHQDNIVSQDFRTDQNDLHPNGLLNGRFTQLDSAMHRLLRAENHIINPIMGRRFNQILHVYFNIPH</sequence>
<dbReference type="Proteomes" id="UP000326532">
    <property type="component" value="Unassembled WGS sequence"/>
</dbReference>
<dbReference type="VEuPathDB" id="FungiDB:BDV34DRAFT_219266"/>
<evidence type="ECO:0000313" key="2">
    <source>
        <dbReference type="Proteomes" id="UP000326532"/>
    </source>
</evidence>
<dbReference type="EMBL" id="ML734937">
    <property type="protein sequence ID" value="KAB8212053.1"/>
    <property type="molecule type" value="Genomic_DNA"/>
</dbReference>
<organism evidence="1 2">
    <name type="scientific">Aspergillus parasiticus</name>
    <dbReference type="NCBI Taxonomy" id="5067"/>
    <lineage>
        <taxon>Eukaryota</taxon>
        <taxon>Fungi</taxon>
        <taxon>Dikarya</taxon>
        <taxon>Ascomycota</taxon>
        <taxon>Pezizomycotina</taxon>
        <taxon>Eurotiomycetes</taxon>
        <taxon>Eurotiomycetidae</taxon>
        <taxon>Eurotiales</taxon>
        <taxon>Aspergillaceae</taxon>
        <taxon>Aspergillus</taxon>
        <taxon>Aspergillus subgen. Circumdati</taxon>
    </lineage>
</organism>
<gene>
    <name evidence="1" type="ORF">BDV34DRAFT_219266</name>
</gene>
<name>A0A5N6E5J8_ASPPA</name>
<reference evidence="1 2" key="1">
    <citation type="submission" date="2019-04" db="EMBL/GenBank/DDBJ databases">
        <title>Fungal friends and foes A comparative genomics study of 23 Aspergillus species from section Flavi.</title>
        <authorList>
            <consortium name="DOE Joint Genome Institute"/>
            <person name="Kjaerbolling I."/>
            <person name="Vesth T.C."/>
            <person name="Frisvad J.C."/>
            <person name="Nybo J.L."/>
            <person name="Theobald S."/>
            <person name="Kildgaard S."/>
            <person name="Petersen T.I."/>
            <person name="Kuo A."/>
            <person name="Sato A."/>
            <person name="Lyhne E.K."/>
            <person name="Kogle M.E."/>
            <person name="Wiebenga A."/>
            <person name="Kun R.S."/>
            <person name="Lubbers R.J."/>
            <person name="Makela M.R."/>
            <person name="Barry K."/>
            <person name="Chovatia M."/>
            <person name="Clum A."/>
            <person name="Daum C."/>
            <person name="Haridas S."/>
            <person name="He G."/>
            <person name="LaButti K."/>
            <person name="Lipzen A."/>
            <person name="Mondo S."/>
            <person name="Pangilinan J."/>
            <person name="Riley R."/>
            <person name="Salamov A."/>
            <person name="Simmons B.A."/>
            <person name="Magnuson J.K."/>
            <person name="Henrissat B."/>
            <person name="Mortensen U.H."/>
            <person name="Larsen T.O."/>
            <person name="De vries R.P."/>
            <person name="Grigoriev I.V."/>
            <person name="Machida M."/>
            <person name="Baker S.E."/>
            <person name="Andersen M.R."/>
        </authorList>
    </citation>
    <scope>NUCLEOTIDE SEQUENCE [LARGE SCALE GENOMIC DNA]</scope>
    <source>
        <strain evidence="1 2">CBS 117618</strain>
    </source>
</reference>
<protein>
    <submittedName>
        <fullName evidence="1">Uncharacterized protein</fullName>
    </submittedName>
</protein>
<keyword evidence="2" id="KW-1185">Reference proteome</keyword>
<dbReference type="AlphaFoldDB" id="A0A5N6E5J8"/>
<accession>A0A5N6E5J8</accession>